<evidence type="ECO:0000256" key="2">
    <source>
        <dbReference type="ARBA" id="ARBA00022670"/>
    </source>
</evidence>
<evidence type="ECO:0000256" key="5">
    <source>
        <dbReference type="PROSITE-ProRule" id="PRU01240"/>
    </source>
</evidence>
<organism evidence="8 9">
    <name type="scientific">Zobellia barbeyronii</name>
    <dbReference type="NCBI Taxonomy" id="2748009"/>
    <lineage>
        <taxon>Bacteria</taxon>
        <taxon>Pseudomonadati</taxon>
        <taxon>Bacteroidota</taxon>
        <taxon>Flavobacteriia</taxon>
        <taxon>Flavobacteriales</taxon>
        <taxon>Flavobacteriaceae</taxon>
        <taxon>Zobellia</taxon>
    </lineage>
</organism>
<dbReference type="SUPFAM" id="SSF52743">
    <property type="entry name" value="Subtilisin-like"/>
    <property type="match status" value="1"/>
</dbReference>
<feature type="domain" description="Peptidase S8/S53" evidence="7">
    <location>
        <begin position="165"/>
        <end position="444"/>
    </location>
</feature>
<feature type="active site" description="Charge relay system" evidence="5">
    <location>
        <position position="173"/>
    </location>
</feature>
<evidence type="ECO:0000313" key="8">
    <source>
        <dbReference type="EMBL" id="MBT2159625.1"/>
    </source>
</evidence>
<dbReference type="Gene3D" id="3.40.50.200">
    <property type="entry name" value="Peptidase S8/S53 domain"/>
    <property type="match status" value="1"/>
</dbReference>
<keyword evidence="6" id="KW-0732">Signal</keyword>
<keyword evidence="3 5" id="KW-0378">Hydrolase</keyword>
<reference evidence="8 9" key="1">
    <citation type="submission" date="2020-06" db="EMBL/GenBank/DDBJ databases">
        <authorList>
            <person name="Isaeva M.P."/>
            <person name="Chernysheva N.Y."/>
        </authorList>
    </citation>
    <scope>NUCLEOTIDE SEQUENCE [LARGE SCALE GENOMIC DNA]</scope>
    <source>
        <strain evidence="8 9">KMM 6746</strain>
    </source>
</reference>
<gene>
    <name evidence="8" type="ORF">HW347_00025</name>
</gene>
<dbReference type="Proteomes" id="UP000740413">
    <property type="component" value="Unassembled WGS sequence"/>
</dbReference>
<name>A0ABS5W9Y2_9FLAO</name>
<keyword evidence="2 5" id="KW-0645">Protease</keyword>
<dbReference type="PANTHER" id="PTHR43806:SF11">
    <property type="entry name" value="CEREVISIN-RELATED"/>
    <property type="match status" value="1"/>
</dbReference>
<feature type="signal peptide" evidence="6">
    <location>
        <begin position="1"/>
        <end position="22"/>
    </location>
</feature>
<dbReference type="EMBL" id="JACATN010000001">
    <property type="protein sequence ID" value="MBT2159625.1"/>
    <property type="molecule type" value="Genomic_DNA"/>
</dbReference>
<evidence type="ECO:0000256" key="1">
    <source>
        <dbReference type="ARBA" id="ARBA00011073"/>
    </source>
</evidence>
<dbReference type="InterPro" id="IPR050131">
    <property type="entry name" value="Peptidase_S8_subtilisin-like"/>
</dbReference>
<evidence type="ECO:0000259" key="7">
    <source>
        <dbReference type="Pfam" id="PF00082"/>
    </source>
</evidence>
<sequence>MKTKITFLLLLTIILSSCTKLPYGQHIDDDTSNSGITYDDIRVDEGISSEKKNIFMSPNNVIVKYQPQVTPEERKAIRETYPIIEFKQCDCGDTNIELWIFDPNIPELEIEGVVERLSRTSPRGTTRGERSFDIELSPVGPYTVQGQGQGVDGEEEALIANAGNSKINIAVIDTGLDFYRYLFTNEPKKFLFPSGGFGSCYPTTSGWNFTQEPNNRYFADGNGHGTYITKIITDELDSKNLNYSILPLKVFDDAGKGSYWNVLCALSYIKQLNQNGANISIVNASFGGEMPREIFEEPAPGDQKNIFAQTIEDLNRAGALVITSAGNDNKDVDQGPNGDFISSFRETNILTVGGYEYDTINPGSLPIRLHPLSNYGSKGSIDIALAFNDYRIILDNSDPSLKNRVTLQGTSYATAAMSGIAGLVINQVGRVPAEELKNLIFNLAIEAPELDGKIDESRVIPRATN</sequence>
<keyword evidence="9" id="KW-1185">Reference proteome</keyword>
<dbReference type="PROSITE" id="PS51892">
    <property type="entry name" value="SUBTILASE"/>
    <property type="match status" value="1"/>
</dbReference>
<feature type="active site" description="Charge relay system" evidence="5">
    <location>
        <position position="224"/>
    </location>
</feature>
<evidence type="ECO:0000256" key="4">
    <source>
        <dbReference type="ARBA" id="ARBA00022825"/>
    </source>
</evidence>
<reference evidence="9" key="2">
    <citation type="submission" date="2023-07" db="EMBL/GenBank/DDBJ databases">
        <title>Zobellia barbeyronii sp. nov., a new marine flavobacterium, isolated from green and red algae.</title>
        <authorList>
            <person name="Nedashkovskaya O.I."/>
            <person name="Otstavnykh N."/>
            <person name="Zhukova N."/>
            <person name="Guzev K."/>
            <person name="Chausova V."/>
            <person name="Tekutyeva L."/>
            <person name="Mikhailov V."/>
            <person name="Isaeva M."/>
        </authorList>
    </citation>
    <scope>NUCLEOTIDE SEQUENCE [LARGE SCALE GENOMIC DNA]</scope>
    <source>
        <strain evidence="9">KMM 6746</strain>
    </source>
</reference>
<dbReference type="RefSeq" id="WP_214609934.1">
    <property type="nucleotide sequence ID" value="NZ_JACATN010000001.1"/>
</dbReference>
<feature type="chain" id="PRO_5046937472" evidence="6">
    <location>
        <begin position="23"/>
        <end position="465"/>
    </location>
</feature>
<protein>
    <submittedName>
        <fullName evidence="8">S8 family serine peptidase</fullName>
    </submittedName>
</protein>
<dbReference type="InterPro" id="IPR015500">
    <property type="entry name" value="Peptidase_S8_subtilisin-rel"/>
</dbReference>
<evidence type="ECO:0000256" key="3">
    <source>
        <dbReference type="ARBA" id="ARBA00022801"/>
    </source>
</evidence>
<accession>A0ABS5W9Y2</accession>
<evidence type="ECO:0000313" key="9">
    <source>
        <dbReference type="Proteomes" id="UP000740413"/>
    </source>
</evidence>
<comment type="similarity">
    <text evidence="1 5">Belongs to the peptidase S8 family.</text>
</comment>
<keyword evidence="4 5" id="KW-0720">Serine protease</keyword>
<comment type="caution">
    <text evidence="8">The sequence shown here is derived from an EMBL/GenBank/DDBJ whole genome shotgun (WGS) entry which is preliminary data.</text>
</comment>
<dbReference type="InterPro" id="IPR000209">
    <property type="entry name" value="Peptidase_S8/S53_dom"/>
</dbReference>
<dbReference type="PROSITE" id="PS51257">
    <property type="entry name" value="PROKAR_LIPOPROTEIN"/>
    <property type="match status" value="1"/>
</dbReference>
<dbReference type="Pfam" id="PF00082">
    <property type="entry name" value="Peptidase_S8"/>
    <property type="match status" value="1"/>
</dbReference>
<dbReference type="PRINTS" id="PR00723">
    <property type="entry name" value="SUBTILISIN"/>
</dbReference>
<dbReference type="PANTHER" id="PTHR43806">
    <property type="entry name" value="PEPTIDASE S8"/>
    <property type="match status" value="1"/>
</dbReference>
<dbReference type="InterPro" id="IPR036852">
    <property type="entry name" value="Peptidase_S8/S53_dom_sf"/>
</dbReference>
<feature type="active site" description="Charge relay system" evidence="5">
    <location>
        <position position="411"/>
    </location>
</feature>
<proteinExistence type="inferred from homology"/>
<evidence type="ECO:0000256" key="6">
    <source>
        <dbReference type="SAM" id="SignalP"/>
    </source>
</evidence>